<keyword evidence="4" id="KW-1185">Reference proteome</keyword>
<name>A0AAF0DF95_9EURO</name>
<dbReference type="Gene3D" id="3.40.50.720">
    <property type="entry name" value="NAD(P)-binding Rossmann-like Domain"/>
    <property type="match status" value="1"/>
</dbReference>
<dbReference type="SUPFAM" id="SSF51735">
    <property type="entry name" value="NAD(P)-binding Rossmann-fold domains"/>
    <property type="match status" value="1"/>
</dbReference>
<reference evidence="3" key="1">
    <citation type="submission" date="2023-03" db="EMBL/GenBank/DDBJ databases">
        <title>Emydomyces testavorans Genome Sequence.</title>
        <authorList>
            <person name="Hoyer L."/>
        </authorList>
    </citation>
    <scope>NUCLEOTIDE SEQUENCE</scope>
    <source>
        <strain evidence="3">16-2883</strain>
    </source>
</reference>
<comment type="similarity">
    <text evidence="1">Belongs to the avfA family.</text>
</comment>
<gene>
    <name evidence="3" type="ORF">PRK78_002583</name>
</gene>
<feature type="domain" description="NAD(P)-binding" evidence="2">
    <location>
        <begin position="13"/>
        <end position="256"/>
    </location>
</feature>
<evidence type="ECO:0000313" key="4">
    <source>
        <dbReference type="Proteomes" id="UP001219355"/>
    </source>
</evidence>
<sequence length="275" mass="29399">MSVASPISIAFFGATGGCANSCLVHTLKAGYKATALARTPSKLMNLLLSQGLDQSTLDNNLTIIQGDATDVSAVKRALAPDSNHGRMVSTIISGLGGSPKLQLSLLTPVTLDNPHICEQATNTLLTAIRELQSSSSSSSQNDQEITKPLLAIISTTGISSRTQDVPFVFRLLYHYFLAIPHQDKQKMERAIISSMDTPDPASRPLKGFISVRPSLLTGDGTITSGKGWQTLRVGTEEKPAVGYTIQRADVGEWIFEEVVKAGGGKWINQMVTLTS</sequence>
<dbReference type="EMBL" id="CP120628">
    <property type="protein sequence ID" value="WEW57123.1"/>
    <property type="molecule type" value="Genomic_DNA"/>
</dbReference>
<accession>A0AAF0DF95</accession>
<organism evidence="3 4">
    <name type="scientific">Emydomyces testavorans</name>
    <dbReference type="NCBI Taxonomy" id="2070801"/>
    <lineage>
        <taxon>Eukaryota</taxon>
        <taxon>Fungi</taxon>
        <taxon>Dikarya</taxon>
        <taxon>Ascomycota</taxon>
        <taxon>Pezizomycotina</taxon>
        <taxon>Eurotiomycetes</taxon>
        <taxon>Eurotiomycetidae</taxon>
        <taxon>Onygenales</taxon>
        <taxon>Nannizziopsiaceae</taxon>
        <taxon>Emydomyces</taxon>
    </lineage>
</organism>
<evidence type="ECO:0000313" key="3">
    <source>
        <dbReference type="EMBL" id="WEW57123.1"/>
    </source>
</evidence>
<dbReference type="InterPro" id="IPR036291">
    <property type="entry name" value="NAD(P)-bd_dom_sf"/>
</dbReference>
<dbReference type="InterPro" id="IPR051606">
    <property type="entry name" value="Polyketide_Oxido-like"/>
</dbReference>
<dbReference type="Proteomes" id="UP001219355">
    <property type="component" value="Chromosome 2"/>
</dbReference>
<dbReference type="Pfam" id="PF13460">
    <property type="entry name" value="NAD_binding_10"/>
    <property type="match status" value="1"/>
</dbReference>
<dbReference type="GO" id="GO:0004074">
    <property type="term" value="F:biliverdin reductase [NAD(P)H] activity"/>
    <property type="evidence" value="ECO:0007669"/>
    <property type="project" value="TreeGrafter"/>
</dbReference>
<proteinExistence type="inferred from homology"/>
<evidence type="ECO:0000256" key="1">
    <source>
        <dbReference type="ARBA" id="ARBA00038376"/>
    </source>
</evidence>
<dbReference type="InterPro" id="IPR016040">
    <property type="entry name" value="NAD(P)-bd_dom"/>
</dbReference>
<protein>
    <recommendedName>
        <fullName evidence="2">NAD(P)-binding domain-containing protein</fullName>
    </recommendedName>
</protein>
<dbReference type="PANTHER" id="PTHR43355">
    <property type="entry name" value="FLAVIN REDUCTASE (NADPH)"/>
    <property type="match status" value="1"/>
</dbReference>
<dbReference type="GO" id="GO:0042602">
    <property type="term" value="F:riboflavin reductase (NADPH) activity"/>
    <property type="evidence" value="ECO:0007669"/>
    <property type="project" value="TreeGrafter"/>
</dbReference>
<dbReference type="AlphaFoldDB" id="A0AAF0DF95"/>
<dbReference type="PANTHER" id="PTHR43355:SF2">
    <property type="entry name" value="FLAVIN REDUCTASE (NADPH)"/>
    <property type="match status" value="1"/>
</dbReference>
<evidence type="ECO:0000259" key="2">
    <source>
        <dbReference type="Pfam" id="PF13460"/>
    </source>
</evidence>